<evidence type="ECO:0000256" key="3">
    <source>
        <dbReference type="ARBA" id="ARBA00022737"/>
    </source>
</evidence>
<dbReference type="GO" id="GO:0005509">
    <property type="term" value="F:calcium ion binding"/>
    <property type="evidence" value="ECO:0007669"/>
    <property type="project" value="InterPro"/>
</dbReference>
<evidence type="ECO:0000256" key="2">
    <source>
        <dbReference type="ARBA" id="ARBA00022723"/>
    </source>
</evidence>
<gene>
    <name evidence="6" type="ORF">HPP92_010291</name>
</gene>
<dbReference type="PANTHER" id="PTHR10891">
    <property type="entry name" value="EF-HAND CALCIUM-BINDING DOMAIN CONTAINING PROTEIN"/>
    <property type="match status" value="1"/>
</dbReference>
<dbReference type="InterPro" id="IPR002048">
    <property type="entry name" value="EF_hand_dom"/>
</dbReference>
<dbReference type="CDD" id="cd00051">
    <property type="entry name" value="EFh"/>
    <property type="match status" value="1"/>
</dbReference>
<evidence type="ECO:0000313" key="7">
    <source>
        <dbReference type="Proteomes" id="UP000639772"/>
    </source>
</evidence>
<feature type="domain" description="EF-hand" evidence="5">
    <location>
        <begin position="178"/>
        <end position="213"/>
    </location>
</feature>
<keyword evidence="3" id="KW-0677">Repeat</keyword>
<dbReference type="PROSITE" id="PS50222">
    <property type="entry name" value="EF_HAND_2"/>
    <property type="match status" value="4"/>
</dbReference>
<comment type="function">
    <text evidence="1">Potential calcium sensor.</text>
</comment>
<dbReference type="OrthoDB" id="26525at2759"/>
<sequence>MDPFFLFGFLFLCCLLNTLLFPSSRLLLWLRYLPLSAAPLPITKGTKPITKPDIKKHVVKDDSTDLRTVFATFDGDGDGYITEKELAESLRRLGLHATVSEVKGMMERVDANGDGLIDLEEFGELYGSLESEVRGAGEAGEESELKDAFKVFDENGDGLITVEELSLVLRSLGMSQGERADACRDMIKRVDLDGDGMVNFEEFKKMMEAKTGMIF</sequence>
<proteinExistence type="predicted"/>
<keyword evidence="2" id="KW-0479">Metal-binding</keyword>
<organism evidence="6 7">
    <name type="scientific">Vanilla planifolia</name>
    <name type="common">Vanilla</name>
    <dbReference type="NCBI Taxonomy" id="51239"/>
    <lineage>
        <taxon>Eukaryota</taxon>
        <taxon>Viridiplantae</taxon>
        <taxon>Streptophyta</taxon>
        <taxon>Embryophyta</taxon>
        <taxon>Tracheophyta</taxon>
        <taxon>Spermatophyta</taxon>
        <taxon>Magnoliopsida</taxon>
        <taxon>Liliopsida</taxon>
        <taxon>Asparagales</taxon>
        <taxon>Orchidaceae</taxon>
        <taxon>Vanilloideae</taxon>
        <taxon>Vanilleae</taxon>
        <taxon>Vanilla</taxon>
    </lineage>
</organism>
<evidence type="ECO:0000259" key="5">
    <source>
        <dbReference type="PROSITE" id="PS50222"/>
    </source>
</evidence>
<feature type="domain" description="EF-hand" evidence="5">
    <location>
        <begin position="97"/>
        <end position="132"/>
    </location>
</feature>
<comment type="caution">
    <text evidence="6">The sequence shown here is derived from an EMBL/GenBank/DDBJ whole genome shotgun (WGS) entry which is preliminary data.</text>
</comment>
<dbReference type="EMBL" id="JADCNM010000005">
    <property type="protein sequence ID" value="KAG0482207.1"/>
    <property type="molecule type" value="Genomic_DNA"/>
</dbReference>
<evidence type="ECO:0000256" key="4">
    <source>
        <dbReference type="ARBA" id="ARBA00022837"/>
    </source>
</evidence>
<dbReference type="SMART" id="SM00054">
    <property type="entry name" value="EFh"/>
    <property type="match status" value="4"/>
</dbReference>
<dbReference type="FunFam" id="1.10.238.10:FF:000178">
    <property type="entry name" value="Calmodulin-2 A"/>
    <property type="match status" value="1"/>
</dbReference>
<dbReference type="GO" id="GO:0043226">
    <property type="term" value="C:organelle"/>
    <property type="evidence" value="ECO:0007669"/>
    <property type="project" value="UniProtKB-ARBA"/>
</dbReference>
<dbReference type="AlphaFoldDB" id="A0A835R937"/>
<feature type="domain" description="EF-hand" evidence="5">
    <location>
        <begin position="61"/>
        <end position="96"/>
    </location>
</feature>
<dbReference type="FunFam" id="1.10.238.10:FF:000089">
    <property type="entry name" value="calmodulin-like protein 3"/>
    <property type="match status" value="1"/>
</dbReference>
<dbReference type="Gene3D" id="1.10.238.10">
    <property type="entry name" value="EF-hand"/>
    <property type="match status" value="2"/>
</dbReference>
<feature type="domain" description="EF-hand" evidence="5">
    <location>
        <begin position="140"/>
        <end position="175"/>
    </location>
</feature>
<dbReference type="Proteomes" id="UP000639772">
    <property type="component" value="Unassembled WGS sequence"/>
</dbReference>
<evidence type="ECO:0000256" key="1">
    <source>
        <dbReference type="ARBA" id="ARBA00003291"/>
    </source>
</evidence>
<name>A0A835R937_VANPL</name>
<dbReference type="PROSITE" id="PS00018">
    <property type="entry name" value="EF_HAND_1"/>
    <property type="match status" value="4"/>
</dbReference>
<reference evidence="6 7" key="1">
    <citation type="journal article" date="2020" name="Nat. Food">
        <title>A phased Vanilla planifolia genome enables genetic improvement of flavour and production.</title>
        <authorList>
            <person name="Hasing T."/>
            <person name="Tang H."/>
            <person name="Brym M."/>
            <person name="Khazi F."/>
            <person name="Huang T."/>
            <person name="Chambers A.H."/>
        </authorList>
    </citation>
    <scope>NUCLEOTIDE SEQUENCE [LARGE SCALE GENOMIC DNA]</scope>
    <source>
        <tissue evidence="6">Leaf</tissue>
    </source>
</reference>
<dbReference type="SUPFAM" id="SSF47473">
    <property type="entry name" value="EF-hand"/>
    <property type="match status" value="1"/>
</dbReference>
<dbReference type="Pfam" id="PF13499">
    <property type="entry name" value="EF-hand_7"/>
    <property type="match status" value="2"/>
</dbReference>
<protein>
    <recommendedName>
        <fullName evidence="5">EF-hand domain-containing protein</fullName>
    </recommendedName>
</protein>
<evidence type="ECO:0000313" key="6">
    <source>
        <dbReference type="EMBL" id="KAG0482207.1"/>
    </source>
</evidence>
<dbReference type="InterPro" id="IPR011992">
    <property type="entry name" value="EF-hand-dom_pair"/>
</dbReference>
<dbReference type="InterPro" id="IPR018247">
    <property type="entry name" value="EF_Hand_1_Ca_BS"/>
</dbReference>
<keyword evidence="4" id="KW-0106">Calcium</keyword>
<dbReference type="InterPro" id="IPR039647">
    <property type="entry name" value="EF_hand_pair_protein_CML-like"/>
</dbReference>
<accession>A0A835R937</accession>